<reference evidence="17" key="2">
    <citation type="submission" date="2025-09" db="UniProtKB">
        <authorList>
            <consortium name="Ensembl"/>
        </authorList>
    </citation>
    <scope>IDENTIFICATION</scope>
</reference>
<dbReference type="SMART" id="SM00282">
    <property type="entry name" value="LamG"/>
    <property type="match status" value="3"/>
</dbReference>
<dbReference type="AlphaFoldDB" id="A0A8C5CIX3"/>
<dbReference type="PROSITE" id="PS50026">
    <property type="entry name" value="EGF_3"/>
    <property type="match status" value="2"/>
</dbReference>
<dbReference type="Pfam" id="PF02210">
    <property type="entry name" value="Laminin_G_2"/>
    <property type="match status" value="3"/>
</dbReference>
<dbReference type="Gene3D" id="2.60.120.1000">
    <property type="match status" value="1"/>
</dbReference>
<evidence type="ECO:0000256" key="1">
    <source>
        <dbReference type="ARBA" id="ARBA00004479"/>
    </source>
</evidence>
<keyword evidence="4 12" id="KW-0812">Transmembrane</keyword>
<evidence type="ECO:0000256" key="4">
    <source>
        <dbReference type="ARBA" id="ARBA00022692"/>
    </source>
</evidence>
<dbReference type="NCBIfam" id="NF040941">
    <property type="entry name" value="GGGWT_bact"/>
    <property type="match status" value="1"/>
</dbReference>
<comment type="caution">
    <text evidence="10">Lacks conserved residue(s) required for the propagation of feature annotation.</text>
</comment>
<evidence type="ECO:0000256" key="9">
    <source>
        <dbReference type="ARBA" id="ARBA00023157"/>
    </source>
</evidence>
<keyword evidence="18" id="KW-1185">Reference proteome</keyword>
<dbReference type="GeneTree" id="ENSGT00940000160532"/>
<dbReference type="PANTHER" id="PTHR15036">
    <property type="entry name" value="PIKACHURIN-LIKE PROTEIN"/>
    <property type="match status" value="1"/>
</dbReference>
<sequence>MYLTRQAKLFCQIANLVANWLPSISRWGRSCGLLLWFTFVYFLRMLVTMGQFILIPAQNKDYIVRFSLPDDPSGAGGWSPLVTDSQPWFQLDLRDRMEVTAVATQGRYDSSDWVSSYMLLYSDTGRAWKQYRQEDGVGRLPGNMNSEAVVQNKLSHSIRTRFLRLLPLDWNPSGWLGLRVEVYGCGYKSDVADFDGRSSLLYRFNQKSMSTVKDVVSLRFKSRQAEGVLLHGEGQRGDYITLELHRGRLALYLNLDERDDPRLRSSGGRSVAVSLGSLLDDQHWHSVLIERFNKQVNLTVDSHTQHFRTKGEGDSLEVDYELSFGGIPLPGKPGTFIRKNFHGCIENLYYNGINIIDLAKRRKPQIYSVGNVTFSCSQPQLVATTFVSSSASFLSLPATAAAAGSEEAGFSLRFQFRTWNADGLLLSVRLAPEPQRVELQISGSRFSTCVSRSGHNVNDGLWHSVTLDTRDQQISLTLDDEAAISTVRSMQPVRAQEARPTARGPRRLVCDLPSLLRPHPGCPSEGCGHPTPAAFQGCMRLIHINGVLMNLLHVQQGSLGRYHALQFDTCGIRDRCLPNYCEHGGQCSQTWSAFRCDCSGTGHTGATCHNALYEPSCEAYKLTGSSSGYYSIDPDGSGPLGPARVYCNMTEDQVWTVLDHSSSAPVRVQGSSPQKPYIMRFNYSASPEQLRAIVTGSEQCQQEVVYRCRKSRLFNIKDGTPMSWWLDQAGERRTYWGGFLPGVQQCSCGLQENCQDMNYFCNCDAATNSWSNDTGVLSYKDHLPVSQIVIGDTNRTGSEAVYRVGALRCYGDKSTWNAASFYQESSYLHFPTLQAELGSDISFYFKTSAPSGVFLENLGLKDFIRVELTPSAVAFSFDVGNGPAVLTVKSHVPLNDRQWHYVRAERGVQEASLQVDQLPLRFLEAPADAHVRLQLNSQLFVGGTASRQRGFLGCIRTLAINGVHFNLEERARMTGSSSLCHNRGRCIEKSSGYVCDCSQSAYGGPSCREGVQSPASSLGSQPADIDALAPICGTERRRRRDPVHREVREAGLRGFVGCLSSVQFNHLAPLKVALLHRGSSLLSIRGALEESNCVALAESATSHSLLGKGPLESPASSRRSARTERGACSGRFSPSEAHPEVPGAAFPGVPRREQERGCGTCWRASEGAREGGREGAGLPGMPQREGE</sequence>
<evidence type="ECO:0000256" key="3">
    <source>
        <dbReference type="ARBA" id="ARBA00022536"/>
    </source>
</evidence>
<proteinExistence type="inferred from homology"/>
<dbReference type="Proteomes" id="UP000694546">
    <property type="component" value="Chromosome 20"/>
</dbReference>
<keyword evidence="5" id="KW-0732">Signal</keyword>
<keyword evidence="7 12" id="KW-1133">Transmembrane helix</keyword>
<evidence type="ECO:0000256" key="12">
    <source>
        <dbReference type="SAM" id="Phobius"/>
    </source>
</evidence>
<comment type="subcellular location">
    <subcellularLocation>
        <location evidence="1">Membrane</location>
        <topology evidence="1">Single-pass type I membrane protein</topology>
    </subcellularLocation>
</comment>
<feature type="transmembrane region" description="Helical" evidence="12">
    <location>
        <begin position="33"/>
        <end position="55"/>
    </location>
</feature>
<keyword evidence="3 10" id="KW-0245">EGF-like domain</keyword>
<evidence type="ECO:0000256" key="10">
    <source>
        <dbReference type="PROSITE-ProRule" id="PRU00076"/>
    </source>
</evidence>
<dbReference type="InterPro" id="IPR036056">
    <property type="entry name" value="Fibrinogen-like_C"/>
</dbReference>
<feature type="domain" description="EGF-like" evidence="15">
    <location>
        <begin position="966"/>
        <end position="1008"/>
    </location>
</feature>
<dbReference type="SMART" id="SM00181">
    <property type="entry name" value="EGF"/>
    <property type="match status" value="2"/>
</dbReference>
<dbReference type="GO" id="GO:0016020">
    <property type="term" value="C:membrane"/>
    <property type="evidence" value="ECO:0007669"/>
    <property type="project" value="UniProtKB-SubCell"/>
</dbReference>
<dbReference type="CDD" id="cd00110">
    <property type="entry name" value="LamG"/>
    <property type="match status" value="3"/>
</dbReference>
<evidence type="ECO:0000256" key="7">
    <source>
        <dbReference type="ARBA" id="ARBA00022989"/>
    </source>
</evidence>
<protein>
    <recommendedName>
        <fullName evidence="19">Contactin associated protein-like 5a</fullName>
    </recommendedName>
</protein>
<evidence type="ECO:0008006" key="19">
    <source>
        <dbReference type="Google" id="ProtNLM"/>
    </source>
</evidence>
<dbReference type="Ensembl" id="ENSGMOT00000056120.1">
    <property type="protein sequence ID" value="ENSGMOP00000062821.1"/>
    <property type="gene ID" value="ENSGMOG00000001883.2"/>
</dbReference>
<feature type="domain" description="Fibrinogen C-terminal" evidence="16">
    <location>
        <begin position="608"/>
        <end position="660"/>
    </location>
</feature>
<feature type="domain" description="Laminin G" evidence="14">
    <location>
        <begin position="191"/>
        <end position="376"/>
    </location>
</feature>
<dbReference type="InterPro" id="IPR002181">
    <property type="entry name" value="Fibrinogen_a/b/g_C_dom"/>
</dbReference>
<dbReference type="PROSITE" id="PS50025">
    <property type="entry name" value="LAM_G_DOMAIN"/>
    <property type="match status" value="3"/>
</dbReference>
<feature type="domain" description="EGF-like" evidence="15">
    <location>
        <begin position="572"/>
        <end position="609"/>
    </location>
</feature>
<evidence type="ECO:0000256" key="2">
    <source>
        <dbReference type="ARBA" id="ARBA00010241"/>
    </source>
</evidence>
<evidence type="ECO:0000313" key="17">
    <source>
        <dbReference type="Ensembl" id="ENSGMOP00000062821.1"/>
    </source>
</evidence>
<dbReference type="InterPro" id="IPR050372">
    <property type="entry name" value="Neurexin-related_CASP"/>
</dbReference>
<dbReference type="SUPFAM" id="SSF49785">
    <property type="entry name" value="Galactose-binding domain-like"/>
    <property type="match status" value="1"/>
</dbReference>
<evidence type="ECO:0000313" key="18">
    <source>
        <dbReference type="Proteomes" id="UP000694546"/>
    </source>
</evidence>
<dbReference type="PANTHER" id="PTHR15036:SF84">
    <property type="entry name" value="CONTACTIN-ASSOCIATED PROTEIN-LIKE 5 ISOFORM X1"/>
    <property type="match status" value="1"/>
</dbReference>
<dbReference type="SUPFAM" id="SSF57196">
    <property type="entry name" value="EGF/Laminin"/>
    <property type="match status" value="1"/>
</dbReference>
<keyword evidence="8 12" id="KW-0472">Membrane</keyword>
<feature type="domain" description="Laminin G" evidence="14">
    <location>
        <begin position="817"/>
        <end position="986"/>
    </location>
</feature>
<evidence type="ECO:0000256" key="11">
    <source>
        <dbReference type="SAM" id="MobiDB-lite"/>
    </source>
</evidence>
<dbReference type="SMART" id="SM00231">
    <property type="entry name" value="FA58C"/>
    <property type="match status" value="1"/>
</dbReference>
<evidence type="ECO:0000259" key="15">
    <source>
        <dbReference type="PROSITE" id="PS50026"/>
    </source>
</evidence>
<dbReference type="Gene3D" id="2.60.120.260">
    <property type="entry name" value="Galactose-binding domain-like"/>
    <property type="match status" value="1"/>
</dbReference>
<dbReference type="SUPFAM" id="SSF56496">
    <property type="entry name" value="Fibrinogen C-terminal domain-like"/>
    <property type="match status" value="1"/>
</dbReference>
<reference evidence="17" key="1">
    <citation type="submission" date="2025-08" db="UniProtKB">
        <authorList>
            <consortium name="Ensembl"/>
        </authorList>
    </citation>
    <scope>IDENTIFICATION</scope>
</reference>
<dbReference type="SUPFAM" id="SSF49899">
    <property type="entry name" value="Concanavalin A-like lectins/glucanases"/>
    <property type="match status" value="3"/>
</dbReference>
<evidence type="ECO:0000256" key="5">
    <source>
        <dbReference type="ARBA" id="ARBA00022729"/>
    </source>
</evidence>
<evidence type="ECO:0000259" key="14">
    <source>
        <dbReference type="PROSITE" id="PS50025"/>
    </source>
</evidence>
<accession>A0A8C5CIX3</accession>
<dbReference type="PROSITE" id="PS51406">
    <property type="entry name" value="FIBRINOGEN_C_2"/>
    <property type="match status" value="1"/>
</dbReference>
<dbReference type="PROSITE" id="PS01286">
    <property type="entry name" value="FA58C_2"/>
    <property type="match status" value="1"/>
</dbReference>
<dbReference type="Gene3D" id="2.60.120.200">
    <property type="match status" value="3"/>
</dbReference>
<evidence type="ECO:0000256" key="8">
    <source>
        <dbReference type="ARBA" id="ARBA00023136"/>
    </source>
</evidence>
<organism evidence="17 18">
    <name type="scientific">Gadus morhua</name>
    <name type="common">Atlantic cod</name>
    <dbReference type="NCBI Taxonomy" id="8049"/>
    <lineage>
        <taxon>Eukaryota</taxon>
        <taxon>Metazoa</taxon>
        <taxon>Chordata</taxon>
        <taxon>Craniata</taxon>
        <taxon>Vertebrata</taxon>
        <taxon>Euteleostomi</taxon>
        <taxon>Actinopterygii</taxon>
        <taxon>Neopterygii</taxon>
        <taxon>Teleostei</taxon>
        <taxon>Neoteleostei</taxon>
        <taxon>Acanthomorphata</taxon>
        <taxon>Zeiogadaria</taxon>
        <taxon>Gadariae</taxon>
        <taxon>Gadiformes</taxon>
        <taxon>Gadoidei</taxon>
        <taxon>Gadidae</taxon>
        <taxon>Gadus</taxon>
    </lineage>
</organism>
<dbReference type="InterPro" id="IPR013320">
    <property type="entry name" value="ConA-like_dom_sf"/>
</dbReference>
<dbReference type="InterPro" id="IPR001791">
    <property type="entry name" value="Laminin_G"/>
</dbReference>
<evidence type="ECO:0000259" key="16">
    <source>
        <dbReference type="PROSITE" id="PS51406"/>
    </source>
</evidence>
<feature type="region of interest" description="Disordered" evidence="11">
    <location>
        <begin position="1104"/>
        <end position="1187"/>
    </location>
</feature>
<dbReference type="CDD" id="cd00057">
    <property type="entry name" value="FA58C"/>
    <property type="match status" value="1"/>
</dbReference>
<dbReference type="CDD" id="cd00054">
    <property type="entry name" value="EGF_CA"/>
    <property type="match status" value="1"/>
</dbReference>
<evidence type="ECO:0000259" key="13">
    <source>
        <dbReference type="PROSITE" id="PS50022"/>
    </source>
</evidence>
<keyword evidence="6" id="KW-0677">Repeat</keyword>
<evidence type="ECO:0000256" key="6">
    <source>
        <dbReference type="ARBA" id="ARBA00022737"/>
    </source>
</evidence>
<dbReference type="InterPro" id="IPR008979">
    <property type="entry name" value="Galactose-bd-like_sf"/>
</dbReference>
<dbReference type="Gene3D" id="2.10.25.10">
    <property type="entry name" value="Laminin"/>
    <property type="match status" value="2"/>
</dbReference>
<dbReference type="InterPro" id="IPR000421">
    <property type="entry name" value="FA58C"/>
</dbReference>
<name>A0A8C5CIX3_GADMO</name>
<feature type="domain" description="F5/8 type C" evidence="13">
    <location>
        <begin position="70"/>
        <end position="185"/>
    </location>
</feature>
<comment type="similarity">
    <text evidence="2">Belongs to the neurexin family.</text>
</comment>
<dbReference type="PROSITE" id="PS50022">
    <property type="entry name" value="FA58C_3"/>
    <property type="match status" value="1"/>
</dbReference>
<feature type="domain" description="Laminin G" evidence="14">
    <location>
        <begin position="383"/>
        <end position="570"/>
    </location>
</feature>
<dbReference type="InterPro" id="IPR000742">
    <property type="entry name" value="EGF"/>
</dbReference>
<dbReference type="Pfam" id="PF00754">
    <property type="entry name" value="F5_F8_type_C"/>
    <property type="match status" value="1"/>
</dbReference>
<keyword evidence="9" id="KW-1015">Disulfide bond</keyword>